<proteinExistence type="predicted"/>
<reference evidence="2 3" key="1">
    <citation type="submission" date="2019-11" db="EMBL/GenBank/DDBJ databases">
        <title>Pseudodesulfovibrio alkaliphilus, sp. nov., an alkaliphilic sulfate-reducing bacteria from mud volcano of Taman peninsula, Russia.</title>
        <authorList>
            <person name="Frolova A."/>
            <person name="Merkel A.Y."/>
            <person name="Slobodkin A.I."/>
        </authorList>
    </citation>
    <scope>NUCLEOTIDE SEQUENCE [LARGE SCALE GENOMIC DNA]</scope>
    <source>
        <strain evidence="2 3">F-1</strain>
    </source>
</reference>
<feature type="chain" id="PRO_5029800836" evidence="1">
    <location>
        <begin position="25"/>
        <end position="425"/>
    </location>
</feature>
<keyword evidence="3" id="KW-1185">Reference proteome</keyword>
<dbReference type="Proteomes" id="UP000461162">
    <property type="component" value="Unassembled WGS sequence"/>
</dbReference>
<organism evidence="2 3">
    <name type="scientific">Pseudodesulfovibrio alkaliphilus</name>
    <dbReference type="NCBI Taxonomy" id="2661613"/>
    <lineage>
        <taxon>Bacteria</taxon>
        <taxon>Pseudomonadati</taxon>
        <taxon>Thermodesulfobacteriota</taxon>
        <taxon>Desulfovibrionia</taxon>
        <taxon>Desulfovibrionales</taxon>
        <taxon>Desulfovibrionaceae</taxon>
    </lineage>
</organism>
<gene>
    <name evidence="2" type="ORF">GKC30_12755</name>
</gene>
<evidence type="ECO:0000313" key="3">
    <source>
        <dbReference type="Proteomes" id="UP000461162"/>
    </source>
</evidence>
<sequence length="425" mass="48214">MRGVMAAVLLAVFSILSAPLPLYAGEAETLLEQMRERLELYGFVESRVGARTGADPDEKALSMAETRLQVEAFTGTDSLDLKYRGDIRIDAVAECVAYETREAWAFSRPSDSLDIKVGRQTLTWGTGGLVFLNDLFPKDWQSFFIGRDAEYLKAPSTSAKAGLFSDVANLDIVYTPKFEPDRFVNGEYLSYWDASRQKTVGNKDLLRTDTPDRWFVDDEFAARLYRNVEDYELAAYLYRGFWKSPGGTDAQGRSIFPELNAYGASIRGTLGAGIGNLEFSYYHSPESRGGRNPSARNSEIRYLAGYAREVWSDCNVWVQYYLEQMLDYGEYRARVDAGKPRDEFRHVLTLQVTQLLMNQNLTLNMDAYYSPSDRDAFLRPSASYKISDRTTASLGANVFFGESRQTFFGQFERNSNVYMALRYSF</sequence>
<feature type="signal peptide" evidence="1">
    <location>
        <begin position="1"/>
        <end position="24"/>
    </location>
</feature>
<evidence type="ECO:0000256" key="1">
    <source>
        <dbReference type="SAM" id="SignalP"/>
    </source>
</evidence>
<dbReference type="AlphaFoldDB" id="A0A7K1KQX8"/>
<name>A0A7K1KQX8_9BACT</name>
<comment type="caution">
    <text evidence="2">The sequence shown here is derived from an EMBL/GenBank/DDBJ whole genome shotgun (WGS) entry which is preliminary data.</text>
</comment>
<protein>
    <submittedName>
        <fullName evidence="2">Uncharacterized protein</fullName>
    </submittedName>
</protein>
<dbReference type="EMBL" id="WODC01000009">
    <property type="protein sequence ID" value="MUM78506.1"/>
    <property type="molecule type" value="Genomic_DNA"/>
</dbReference>
<accession>A0A7K1KQX8</accession>
<evidence type="ECO:0000313" key="2">
    <source>
        <dbReference type="EMBL" id="MUM78506.1"/>
    </source>
</evidence>
<keyword evidence="1" id="KW-0732">Signal</keyword>